<dbReference type="InterPro" id="IPR051473">
    <property type="entry name" value="P2Ox-like"/>
</dbReference>
<dbReference type="InterPro" id="IPR007867">
    <property type="entry name" value="GMC_OxRtase_C"/>
</dbReference>
<dbReference type="GO" id="GO:0016614">
    <property type="term" value="F:oxidoreductase activity, acting on CH-OH group of donors"/>
    <property type="evidence" value="ECO:0007669"/>
    <property type="project" value="InterPro"/>
</dbReference>
<comment type="similarity">
    <text evidence="2">Belongs to the GMC oxidoreductase family.</text>
</comment>
<keyword evidence="5" id="KW-0560">Oxidoreductase</keyword>
<feature type="domain" description="Glucose-methanol-choline oxidoreductase C-terminal" evidence="6">
    <location>
        <begin position="414"/>
        <end position="539"/>
    </location>
</feature>
<evidence type="ECO:0000259" key="7">
    <source>
        <dbReference type="Pfam" id="PF07992"/>
    </source>
</evidence>
<evidence type="ECO:0000313" key="8">
    <source>
        <dbReference type="EMBL" id="QHI99976.1"/>
    </source>
</evidence>
<protein>
    <submittedName>
        <fullName evidence="8">FAD-dependent oxidoreductase</fullName>
    </submittedName>
</protein>
<organism evidence="8 9">
    <name type="scientific">Xylophilus rhododendri</name>
    <dbReference type="NCBI Taxonomy" id="2697032"/>
    <lineage>
        <taxon>Bacteria</taxon>
        <taxon>Pseudomonadati</taxon>
        <taxon>Pseudomonadota</taxon>
        <taxon>Betaproteobacteria</taxon>
        <taxon>Burkholderiales</taxon>
        <taxon>Xylophilus</taxon>
    </lineage>
</organism>
<dbReference type="KEGG" id="xyk:GT347_19525"/>
<dbReference type="PANTHER" id="PTHR42784:SF1">
    <property type="entry name" value="PYRANOSE 2-OXIDASE"/>
    <property type="match status" value="1"/>
</dbReference>
<keyword evidence="4" id="KW-0274">FAD</keyword>
<dbReference type="Pfam" id="PF05199">
    <property type="entry name" value="GMC_oxred_C"/>
    <property type="match status" value="1"/>
</dbReference>
<dbReference type="Gene3D" id="3.50.50.60">
    <property type="entry name" value="FAD/NAD(P)-binding domain"/>
    <property type="match status" value="2"/>
</dbReference>
<keyword evidence="9" id="KW-1185">Reference proteome</keyword>
<evidence type="ECO:0000256" key="1">
    <source>
        <dbReference type="ARBA" id="ARBA00001974"/>
    </source>
</evidence>
<evidence type="ECO:0000256" key="4">
    <source>
        <dbReference type="ARBA" id="ARBA00022827"/>
    </source>
</evidence>
<evidence type="ECO:0000256" key="2">
    <source>
        <dbReference type="ARBA" id="ARBA00010790"/>
    </source>
</evidence>
<feature type="domain" description="FAD/NAD(P)-binding" evidence="7">
    <location>
        <begin position="17"/>
        <end position="231"/>
    </location>
</feature>
<dbReference type="EMBL" id="CP047650">
    <property type="protein sequence ID" value="QHI99976.1"/>
    <property type="molecule type" value="Genomic_DNA"/>
</dbReference>
<name>A0A857J7Y4_9BURK</name>
<dbReference type="InterPro" id="IPR036188">
    <property type="entry name" value="FAD/NAD-bd_sf"/>
</dbReference>
<evidence type="ECO:0000259" key="6">
    <source>
        <dbReference type="Pfam" id="PF05199"/>
    </source>
</evidence>
<keyword evidence="3" id="KW-0285">Flavoprotein</keyword>
<evidence type="ECO:0000313" key="9">
    <source>
        <dbReference type="Proteomes" id="UP000464787"/>
    </source>
</evidence>
<gene>
    <name evidence="8" type="ORF">GT347_19525</name>
</gene>
<dbReference type="InterPro" id="IPR023753">
    <property type="entry name" value="FAD/NAD-binding_dom"/>
</dbReference>
<evidence type="ECO:0000256" key="5">
    <source>
        <dbReference type="ARBA" id="ARBA00023002"/>
    </source>
</evidence>
<reference evidence="8 9" key="1">
    <citation type="submission" date="2020-01" db="EMBL/GenBank/DDBJ databases">
        <title>Genome sequencing of strain KACC 21265.</title>
        <authorList>
            <person name="Heo J."/>
            <person name="Kim S.-J."/>
            <person name="Kim J.-S."/>
            <person name="Hong S.-B."/>
            <person name="Kwon S.-W."/>
        </authorList>
    </citation>
    <scope>NUCLEOTIDE SEQUENCE [LARGE SCALE GENOMIC DNA]</scope>
    <source>
        <strain evidence="8 9">KACC 21265</strain>
    </source>
</reference>
<accession>A0A857J7Y4</accession>
<dbReference type="Proteomes" id="UP000464787">
    <property type="component" value="Chromosome"/>
</dbReference>
<comment type="cofactor">
    <cofactor evidence="1">
        <name>FAD</name>
        <dbReference type="ChEBI" id="CHEBI:57692"/>
    </cofactor>
</comment>
<dbReference type="AlphaFoldDB" id="A0A857J7Y4"/>
<dbReference type="SUPFAM" id="SSF51905">
    <property type="entry name" value="FAD/NAD(P)-binding domain"/>
    <property type="match status" value="1"/>
</dbReference>
<dbReference type="Pfam" id="PF07992">
    <property type="entry name" value="Pyr_redox_2"/>
    <property type="match status" value="1"/>
</dbReference>
<proteinExistence type="inferred from homology"/>
<evidence type="ECO:0000256" key="3">
    <source>
        <dbReference type="ARBA" id="ARBA00022630"/>
    </source>
</evidence>
<sequence length="555" mass="60921">MIREGSSIAAGSVLRADVCIVGAGAAGISMALRLTGHGMSVLVLESGGFEHDDSTQALYGGRVADAKLHSPPDKYRHRRFGGSTAIWGGRSMPFDPIDFEARPYVPDSGWPISFEDVLPFYPDANLLIEAGRFQYDAESAFGPDAPPLIDGFDSPRVRTEGIERFSTPTNFALRYRRRLELAPDVTVLLGANCTGIRLAADGKTVRRVDVATLAGNRFSVECADTVIASGGLEVARILLVSRDVAAAGIGNAHDNVGRYYMCHIAGNVGTLTVNGPVSRVRHGYEISPDGIYCRRRLSLTEPEQHRLGVANMIARLHFARITDPAHRNAVLSGLFIARSLLSYEYAKRLQDGATQGWGHKLRHLWNIVSGPYDAVSFVTHWIFKRTLAQRKFPSIVLRNRTNRFSLDVHGEQVPLRESRVTLTDDVDALGMPRIQVDWRYCQLDIDSVARTLDVFACEFERSGVGTFEYERDRLEDDLTLFGAYGGHHIGTARMGSDVRTSVVDADCRVHGVEDLFVAGSAVFPTSSQANPTLTVVALALRLADHLKSRWQAVQG</sequence>
<dbReference type="RefSeq" id="WP_160553787.1">
    <property type="nucleotide sequence ID" value="NZ_CP047650.1"/>
</dbReference>
<dbReference type="PANTHER" id="PTHR42784">
    <property type="entry name" value="PYRANOSE 2-OXIDASE"/>
    <property type="match status" value="1"/>
</dbReference>